<reference evidence="8 9" key="1">
    <citation type="submission" date="2017-07" db="EMBL/GenBank/DDBJ databases">
        <title>Shotgun whole genome sequences of three halophilic bacterial isolates.</title>
        <authorList>
            <person name="Pozzo T."/>
            <person name="Higdon S.M."/>
            <person name="Quillaguaman J."/>
        </authorList>
    </citation>
    <scope>NUCLEOTIDE SEQUENCE [LARGE SCALE GENOMIC DNA]</scope>
    <source>
        <strain evidence="8 9">BU-1</strain>
    </source>
</reference>
<protein>
    <recommendedName>
        <fullName evidence="6">TVP38/TMEM64 family membrane protein</fullName>
    </recommendedName>
</protein>
<evidence type="ECO:0000313" key="9">
    <source>
        <dbReference type="Proteomes" id="UP000216682"/>
    </source>
</evidence>
<evidence type="ECO:0000256" key="4">
    <source>
        <dbReference type="ARBA" id="ARBA00022989"/>
    </source>
</evidence>
<evidence type="ECO:0000259" key="7">
    <source>
        <dbReference type="Pfam" id="PF09335"/>
    </source>
</evidence>
<evidence type="ECO:0000256" key="2">
    <source>
        <dbReference type="ARBA" id="ARBA00022475"/>
    </source>
</evidence>
<proteinExistence type="inferred from homology"/>
<feature type="transmembrane region" description="Helical" evidence="6">
    <location>
        <begin position="16"/>
        <end position="36"/>
    </location>
</feature>
<dbReference type="AlphaFoldDB" id="A0A265E3U3"/>
<accession>A0A265E3U3</accession>
<keyword evidence="4 6" id="KW-1133">Transmembrane helix</keyword>
<dbReference type="InterPro" id="IPR015414">
    <property type="entry name" value="TMEM64"/>
</dbReference>
<feature type="transmembrane region" description="Helical" evidence="6">
    <location>
        <begin position="48"/>
        <end position="71"/>
    </location>
</feature>
<dbReference type="GO" id="GO:0005886">
    <property type="term" value="C:plasma membrane"/>
    <property type="evidence" value="ECO:0007669"/>
    <property type="project" value="UniProtKB-SubCell"/>
</dbReference>
<sequence>MALDKNRTVILRLRSIISLIILIVLGAFLLWAVFNLDLPEPEEMREIILGYGWAGFLVFLGITAAIAITPIPITVPALVAGSLYGLIIGTLLSVSGVMLGSWIGYWLARALGQRLTFQLLGSHGSIVENYLRNAGFWAMCTVRLMPGLPYWPVNYGAGALGIKQYAFISATLLASIPGQVSLVALGAFAGNPSVFRGAIVIVAWIAVVALTWVSYRYWSRTKRHESDHE</sequence>
<gene>
    <name evidence="8" type="ORF">CFN03_12400</name>
</gene>
<dbReference type="Proteomes" id="UP000216682">
    <property type="component" value="Unassembled WGS sequence"/>
</dbReference>
<dbReference type="EMBL" id="NPEZ01000008">
    <property type="protein sequence ID" value="OZT76247.1"/>
    <property type="molecule type" value="Genomic_DNA"/>
</dbReference>
<evidence type="ECO:0000256" key="3">
    <source>
        <dbReference type="ARBA" id="ARBA00022692"/>
    </source>
</evidence>
<keyword evidence="3 6" id="KW-0812">Transmembrane</keyword>
<evidence type="ECO:0000256" key="1">
    <source>
        <dbReference type="ARBA" id="ARBA00004651"/>
    </source>
</evidence>
<name>A0A265E3U3_9STAP</name>
<dbReference type="InterPro" id="IPR032816">
    <property type="entry name" value="VTT_dom"/>
</dbReference>
<dbReference type="PANTHER" id="PTHR12677:SF59">
    <property type="entry name" value="GOLGI APPARATUS MEMBRANE PROTEIN TVP38-RELATED"/>
    <property type="match status" value="1"/>
</dbReference>
<keyword evidence="2 6" id="KW-1003">Cell membrane</keyword>
<feature type="domain" description="VTT" evidence="7">
    <location>
        <begin position="71"/>
        <end position="187"/>
    </location>
</feature>
<dbReference type="Pfam" id="PF09335">
    <property type="entry name" value="VTT_dom"/>
    <property type="match status" value="1"/>
</dbReference>
<feature type="transmembrane region" description="Helical" evidence="6">
    <location>
        <begin position="83"/>
        <end position="108"/>
    </location>
</feature>
<comment type="similarity">
    <text evidence="6">Belongs to the TVP38/TMEM64 family.</text>
</comment>
<dbReference type="PANTHER" id="PTHR12677">
    <property type="entry name" value="GOLGI APPARATUS MEMBRANE PROTEIN TVP38-RELATED"/>
    <property type="match status" value="1"/>
</dbReference>
<comment type="caution">
    <text evidence="8">The sequence shown here is derived from an EMBL/GenBank/DDBJ whole genome shotgun (WGS) entry which is preliminary data.</text>
</comment>
<evidence type="ECO:0000256" key="6">
    <source>
        <dbReference type="RuleBase" id="RU366058"/>
    </source>
</evidence>
<feature type="transmembrane region" description="Helical" evidence="6">
    <location>
        <begin position="194"/>
        <end position="215"/>
    </location>
</feature>
<comment type="subcellular location">
    <subcellularLocation>
        <location evidence="1 6">Cell membrane</location>
        <topology evidence="1 6">Multi-pass membrane protein</topology>
    </subcellularLocation>
</comment>
<feature type="transmembrane region" description="Helical" evidence="6">
    <location>
        <begin position="165"/>
        <end position="188"/>
    </location>
</feature>
<keyword evidence="5 6" id="KW-0472">Membrane</keyword>
<evidence type="ECO:0000256" key="5">
    <source>
        <dbReference type="ARBA" id="ARBA00023136"/>
    </source>
</evidence>
<evidence type="ECO:0000313" key="8">
    <source>
        <dbReference type="EMBL" id="OZT76247.1"/>
    </source>
</evidence>
<organism evidence="8 9">
    <name type="scientific">Salinicoccus roseus</name>
    <dbReference type="NCBI Taxonomy" id="45670"/>
    <lineage>
        <taxon>Bacteria</taxon>
        <taxon>Bacillati</taxon>
        <taxon>Bacillota</taxon>
        <taxon>Bacilli</taxon>
        <taxon>Bacillales</taxon>
        <taxon>Staphylococcaceae</taxon>
        <taxon>Salinicoccus</taxon>
    </lineage>
</organism>